<comment type="caution">
    <text evidence="1">The sequence shown here is derived from an EMBL/GenBank/DDBJ whole genome shotgun (WGS) entry which is preliminary data.</text>
</comment>
<sequence>MQSRSGSPSRLYTQQHRRLLSTLWLSVSVRFAAASMACGTRTSGSLLSCKAQQSWDVSRTTIRT</sequence>
<reference evidence="1" key="2">
    <citation type="journal article" name="Front. Microbiol.">
        <title>Degradative Capacity of Two Strains of Rhodonia placenta: From Phenotype to Genotype.</title>
        <authorList>
            <person name="Kolle M."/>
            <person name="Horta M.A.C."/>
            <person name="Nowrousian M."/>
            <person name="Ohm R.A."/>
            <person name="Benz J.P."/>
            <person name="Pilgard A."/>
        </authorList>
    </citation>
    <scope>NUCLEOTIDE SEQUENCE</scope>
    <source>
        <strain evidence="1">FPRL280</strain>
    </source>
</reference>
<dbReference type="Proteomes" id="UP000639403">
    <property type="component" value="Unassembled WGS sequence"/>
</dbReference>
<reference evidence="1" key="1">
    <citation type="submission" date="2020-11" db="EMBL/GenBank/DDBJ databases">
        <authorList>
            <person name="Koelle M."/>
            <person name="Horta M.A.C."/>
            <person name="Nowrousian M."/>
            <person name="Ohm R.A."/>
            <person name="Benz P."/>
            <person name="Pilgard A."/>
        </authorList>
    </citation>
    <scope>NUCLEOTIDE SEQUENCE</scope>
    <source>
        <strain evidence="1">FPRL280</strain>
    </source>
</reference>
<name>A0A8H7NU70_9APHY</name>
<dbReference type="EMBL" id="JADOXO010000465">
    <property type="protein sequence ID" value="KAF9803970.1"/>
    <property type="molecule type" value="Genomic_DNA"/>
</dbReference>
<protein>
    <submittedName>
        <fullName evidence="1">Uncharacterized protein</fullName>
    </submittedName>
</protein>
<accession>A0A8H7NU70</accession>
<gene>
    <name evidence="1" type="ORF">IEO21_09508</name>
</gene>
<proteinExistence type="predicted"/>
<dbReference type="AlphaFoldDB" id="A0A8H7NU70"/>
<evidence type="ECO:0000313" key="2">
    <source>
        <dbReference type="Proteomes" id="UP000639403"/>
    </source>
</evidence>
<evidence type="ECO:0000313" key="1">
    <source>
        <dbReference type="EMBL" id="KAF9803970.1"/>
    </source>
</evidence>
<organism evidence="1 2">
    <name type="scientific">Rhodonia placenta</name>
    <dbReference type="NCBI Taxonomy" id="104341"/>
    <lineage>
        <taxon>Eukaryota</taxon>
        <taxon>Fungi</taxon>
        <taxon>Dikarya</taxon>
        <taxon>Basidiomycota</taxon>
        <taxon>Agaricomycotina</taxon>
        <taxon>Agaricomycetes</taxon>
        <taxon>Polyporales</taxon>
        <taxon>Adustoporiaceae</taxon>
        <taxon>Rhodonia</taxon>
    </lineage>
</organism>